<dbReference type="PROSITE" id="PS51873">
    <property type="entry name" value="TRIAD"/>
    <property type="match status" value="1"/>
</dbReference>
<evidence type="ECO:0000256" key="7">
    <source>
        <dbReference type="ARBA" id="ARBA00022786"/>
    </source>
</evidence>
<sequence length="189" mass="21625">LDCVVCDETKTFPEFPSSTVTKACNHPPQTCLECISTSISTDLKSKLWSEIKCPECDRLLAYDDVERYADHKTFETYSSLSLRAALSESPNFVWCVHGCGDGQIHEGDPDQPIVLCRSCDRRSCFQHTAKWHEDMTCDEYDAFLKDPENYLSTWERIRRQKEEKATAEMVEKTTKPCPNCKVPIEKNNG</sequence>
<dbReference type="InterPro" id="IPR001841">
    <property type="entry name" value="Znf_RING"/>
</dbReference>
<dbReference type="InterPro" id="IPR044066">
    <property type="entry name" value="TRIAD_supradom"/>
</dbReference>
<evidence type="ECO:0000256" key="8">
    <source>
        <dbReference type="ARBA" id="ARBA00022833"/>
    </source>
</evidence>
<dbReference type="Gene3D" id="1.20.120.1750">
    <property type="match status" value="1"/>
</dbReference>
<feature type="domain" description="RING-type" evidence="10">
    <location>
        <begin position="3"/>
        <end position="57"/>
    </location>
</feature>
<evidence type="ECO:0000259" key="10">
    <source>
        <dbReference type="PROSITE" id="PS50089"/>
    </source>
</evidence>
<feature type="non-terminal residue" evidence="12">
    <location>
        <position position="1"/>
    </location>
</feature>
<keyword evidence="8" id="KW-0862">Zinc</keyword>
<dbReference type="CDD" id="cd20335">
    <property type="entry name" value="BRcat_RBR"/>
    <property type="match status" value="1"/>
</dbReference>
<accession>A0AA39WDD7</accession>
<organism evidence="12 13">
    <name type="scientific">Immersiella caudata</name>
    <dbReference type="NCBI Taxonomy" id="314043"/>
    <lineage>
        <taxon>Eukaryota</taxon>
        <taxon>Fungi</taxon>
        <taxon>Dikarya</taxon>
        <taxon>Ascomycota</taxon>
        <taxon>Pezizomycotina</taxon>
        <taxon>Sordariomycetes</taxon>
        <taxon>Sordariomycetidae</taxon>
        <taxon>Sordariales</taxon>
        <taxon>Lasiosphaeriaceae</taxon>
        <taxon>Immersiella</taxon>
    </lineage>
</organism>
<dbReference type="AlphaFoldDB" id="A0AA39WDD7"/>
<evidence type="ECO:0000256" key="2">
    <source>
        <dbReference type="ARBA" id="ARBA00012251"/>
    </source>
</evidence>
<evidence type="ECO:0000256" key="5">
    <source>
        <dbReference type="ARBA" id="ARBA00022737"/>
    </source>
</evidence>
<gene>
    <name evidence="12" type="ORF">B0T14DRAFT_397261</name>
</gene>
<keyword evidence="6 9" id="KW-0863">Zinc-finger</keyword>
<evidence type="ECO:0000259" key="11">
    <source>
        <dbReference type="PROSITE" id="PS51873"/>
    </source>
</evidence>
<protein>
    <recommendedName>
        <fullName evidence="2">RBR-type E3 ubiquitin transferase</fullName>
        <ecNumber evidence="2">2.3.2.31</ecNumber>
    </recommendedName>
</protein>
<evidence type="ECO:0000256" key="1">
    <source>
        <dbReference type="ARBA" id="ARBA00001798"/>
    </source>
</evidence>
<dbReference type="Proteomes" id="UP001175000">
    <property type="component" value="Unassembled WGS sequence"/>
</dbReference>
<evidence type="ECO:0000313" key="13">
    <source>
        <dbReference type="Proteomes" id="UP001175000"/>
    </source>
</evidence>
<dbReference type="InterPro" id="IPR013083">
    <property type="entry name" value="Znf_RING/FYVE/PHD"/>
</dbReference>
<reference evidence="12" key="1">
    <citation type="submission" date="2023-06" db="EMBL/GenBank/DDBJ databases">
        <title>Genome-scale phylogeny and comparative genomics of the fungal order Sordariales.</title>
        <authorList>
            <consortium name="Lawrence Berkeley National Laboratory"/>
            <person name="Hensen N."/>
            <person name="Bonometti L."/>
            <person name="Westerberg I."/>
            <person name="Brannstrom I.O."/>
            <person name="Guillou S."/>
            <person name="Cros-Aarteil S."/>
            <person name="Calhoun S."/>
            <person name="Haridas S."/>
            <person name="Kuo A."/>
            <person name="Mondo S."/>
            <person name="Pangilinan J."/>
            <person name="Riley R."/>
            <person name="Labutti K."/>
            <person name="Andreopoulos B."/>
            <person name="Lipzen A."/>
            <person name="Chen C."/>
            <person name="Yanf M."/>
            <person name="Daum C."/>
            <person name="Ng V."/>
            <person name="Clum A."/>
            <person name="Steindorff A."/>
            <person name="Ohm R."/>
            <person name="Martin F."/>
            <person name="Silar P."/>
            <person name="Natvig D."/>
            <person name="Lalanne C."/>
            <person name="Gautier V."/>
            <person name="Ament-Velasquez S.L."/>
            <person name="Kruys A."/>
            <person name="Hutchinson M.I."/>
            <person name="Powell A.J."/>
            <person name="Barry K."/>
            <person name="Miller A.N."/>
            <person name="Grigoriev I.V."/>
            <person name="Debuchy R."/>
            <person name="Gladieux P."/>
            <person name="Thoren M.H."/>
            <person name="Johannesson H."/>
        </authorList>
    </citation>
    <scope>NUCLEOTIDE SEQUENCE</scope>
    <source>
        <strain evidence="12">CBS 606.72</strain>
    </source>
</reference>
<evidence type="ECO:0000256" key="3">
    <source>
        <dbReference type="ARBA" id="ARBA00022679"/>
    </source>
</evidence>
<dbReference type="InterPro" id="IPR002867">
    <property type="entry name" value="IBR_dom"/>
</dbReference>
<evidence type="ECO:0000256" key="4">
    <source>
        <dbReference type="ARBA" id="ARBA00022723"/>
    </source>
</evidence>
<keyword evidence="3" id="KW-0808">Transferase</keyword>
<evidence type="ECO:0000313" key="12">
    <source>
        <dbReference type="EMBL" id="KAK0613322.1"/>
    </source>
</evidence>
<dbReference type="GO" id="GO:0016567">
    <property type="term" value="P:protein ubiquitination"/>
    <property type="evidence" value="ECO:0007669"/>
    <property type="project" value="InterPro"/>
</dbReference>
<dbReference type="Gene3D" id="3.30.40.10">
    <property type="entry name" value="Zinc/RING finger domain, C3HC4 (zinc finger)"/>
    <property type="match status" value="1"/>
</dbReference>
<evidence type="ECO:0000256" key="6">
    <source>
        <dbReference type="ARBA" id="ARBA00022771"/>
    </source>
</evidence>
<dbReference type="EMBL" id="JAULSU010000006">
    <property type="protein sequence ID" value="KAK0613322.1"/>
    <property type="molecule type" value="Genomic_DNA"/>
</dbReference>
<feature type="domain" description="RING-type" evidence="11">
    <location>
        <begin position="1"/>
        <end position="189"/>
    </location>
</feature>
<comment type="caution">
    <text evidence="12">The sequence shown here is derived from an EMBL/GenBank/DDBJ whole genome shotgun (WGS) entry which is preliminary data.</text>
</comment>
<dbReference type="PROSITE" id="PS50089">
    <property type="entry name" value="ZF_RING_2"/>
    <property type="match status" value="1"/>
</dbReference>
<keyword evidence="13" id="KW-1185">Reference proteome</keyword>
<keyword evidence="5" id="KW-0677">Repeat</keyword>
<name>A0AA39WDD7_9PEZI</name>
<dbReference type="EC" id="2.3.2.31" evidence="2"/>
<dbReference type="GO" id="GO:0008270">
    <property type="term" value="F:zinc ion binding"/>
    <property type="evidence" value="ECO:0007669"/>
    <property type="project" value="UniProtKB-KW"/>
</dbReference>
<keyword evidence="7" id="KW-0833">Ubl conjugation pathway</keyword>
<comment type="catalytic activity">
    <reaction evidence="1">
        <text>[E2 ubiquitin-conjugating enzyme]-S-ubiquitinyl-L-cysteine + [acceptor protein]-L-lysine = [E2 ubiquitin-conjugating enzyme]-L-cysteine + [acceptor protein]-N(6)-ubiquitinyl-L-lysine.</text>
        <dbReference type="EC" id="2.3.2.31"/>
    </reaction>
</comment>
<proteinExistence type="predicted"/>
<keyword evidence="4" id="KW-0479">Metal-binding</keyword>
<dbReference type="Pfam" id="PF01485">
    <property type="entry name" value="IBR"/>
    <property type="match status" value="1"/>
</dbReference>
<dbReference type="PANTHER" id="PTHR11685">
    <property type="entry name" value="RBR FAMILY RING FINGER AND IBR DOMAIN-CONTAINING"/>
    <property type="match status" value="1"/>
</dbReference>
<dbReference type="GO" id="GO:0061630">
    <property type="term" value="F:ubiquitin protein ligase activity"/>
    <property type="evidence" value="ECO:0007669"/>
    <property type="project" value="UniProtKB-EC"/>
</dbReference>
<feature type="non-terminal residue" evidence="12">
    <location>
        <position position="189"/>
    </location>
</feature>
<dbReference type="InterPro" id="IPR031127">
    <property type="entry name" value="E3_UB_ligase_RBR"/>
</dbReference>
<dbReference type="SMART" id="SM00647">
    <property type="entry name" value="IBR"/>
    <property type="match status" value="1"/>
</dbReference>
<dbReference type="SUPFAM" id="SSF57850">
    <property type="entry name" value="RING/U-box"/>
    <property type="match status" value="2"/>
</dbReference>
<evidence type="ECO:0000256" key="9">
    <source>
        <dbReference type="PROSITE-ProRule" id="PRU00175"/>
    </source>
</evidence>